<proteinExistence type="predicted"/>
<evidence type="ECO:0000256" key="1">
    <source>
        <dbReference type="SAM" id="MobiDB-lite"/>
    </source>
</evidence>
<feature type="compositionally biased region" description="Low complexity" evidence="1">
    <location>
        <begin position="318"/>
        <end position="329"/>
    </location>
</feature>
<feature type="compositionally biased region" description="Gly residues" evidence="1">
    <location>
        <begin position="273"/>
        <end position="317"/>
    </location>
</feature>
<feature type="compositionally biased region" description="Gly residues" evidence="1">
    <location>
        <begin position="200"/>
        <end position="212"/>
    </location>
</feature>
<feature type="region of interest" description="Disordered" evidence="1">
    <location>
        <begin position="252"/>
        <end position="343"/>
    </location>
</feature>
<sequence>MKKSITGILLCISWVLNAQVALPTFQGVQATPKGLYSFSSHTFTNCGATGKTGPTLANCKSSYDVTWEDNTDFFNVQTQGIQEWTVPTTATYTIEVWGAAGGTQLYSGDYPGGYGAKMKGDFDLTQGDVIKIIVSQKGENTRSTNIDNAAPGGGGGSFVWKSSGSVLLIAAGGGGGGGRSSHNGIHANSSTSGNAANGLSNGGSSGNGGTSNAGGSSWWAGGGAGWLNDGTGGNQSTNYNYSPGQYGAYGGRKPLNGGTGGTRYNDGTDEGGDGGYGGGGGGGSDNMGTGGGGGYSGGGGNRGSGSNKTGGGGGSYNGGSNTTNTAGSSIEWSDHGKVTIAVN</sequence>
<feature type="compositionally biased region" description="Low complexity" evidence="1">
    <location>
        <begin position="187"/>
        <end position="199"/>
    </location>
</feature>
<dbReference type="AlphaFoldDB" id="A0A382DVV7"/>
<dbReference type="EMBL" id="UINC01041059">
    <property type="protein sequence ID" value="SVB41803.1"/>
    <property type="molecule type" value="Genomic_DNA"/>
</dbReference>
<dbReference type="PANTHER" id="PTHR31535">
    <property type="match status" value="1"/>
</dbReference>
<gene>
    <name evidence="2" type="ORF">METZ01_LOCUS194657</name>
</gene>
<evidence type="ECO:0000313" key="2">
    <source>
        <dbReference type="EMBL" id="SVB41803.1"/>
    </source>
</evidence>
<accession>A0A382DVV7</accession>
<organism evidence="2">
    <name type="scientific">marine metagenome</name>
    <dbReference type="NCBI Taxonomy" id="408172"/>
    <lineage>
        <taxon>unclassified sequences</taxon>
        <taxon>metagenomes</taxon>
        <taxon>ecological metagenomes</taxon>
    </lineage>
</organism>
<feature type="region of interest" description="Disordered" evidence="1">
    <location>
        <begin position="178"/>
        <end position="213"/>
    </location>
</feature>
<reference evidence="2" key="1">
    <citation type="submission" date="2018-05" db="EMBL/GenBank/DDBJ databases">
        <authorList>
            <person name="Lanie J.A."/>
            <person name="Ng W.-L."/>
            <person name="Kazmierczak K.M."/>
            <person name="Andrzejewski T.M."/>
            <person name="Davidsen T.M."/>
            <person name="Wayne K.J."/>
            <person name="Tettelin H."/>
            <person name="Glass J.I."/>
            <person name="Rusch D."/>
            <person name="Podicherti R."/>
            <person name="Tsui H.-C.T."/>
            <person name="Winkler M.E."/>
        </authorList>
    </citation>
    <scope>NUCLEOTIDE SEQUENCE</scope>
</reference>
<protein>
    <submittedName>
        <fullName evidence="2">Uncharacterized protein</fullName>
    </submittedName>
</protein>
<dbReference type="PANTHER" id="PTHR31535:SF3">
    <property type="entry name" value="REGULATORY PROTEIN ZESTE"/>
    <property type="match status" value="1"/>
</dbReference>
<name>A0A382DVV7_9ZZZZ</name>